<reference evidence="2" key="1">
    <citation type="submission" date="2023-07" db="EMBL/GenBank/DDBJ databases">
        <title>draft genome sequence of fig (Ficus carica).</title>
        <authorList>
            <person name="Takahashi T."/>
            <person name="Nishimura K."/>
        </authorList>
    </citation>
    <scope>NUCLEOTIDE SEQUENCE</scope>
</reference>
<feature type="region of interest" description="Disordered" evidence="1">
    <location>
        <begin position="75"/>
        <end position="97"/>
    </location>
</feature>
<accession>A0AA88ABZ4</accession>
<evidence type="ECO:0008006" key="4">
    <source>
        <dbReference type="Google" id="ProtNLM"/>
    </source>
</evidence>
<evidence type="ECO:0000313" key="2">
    <source>
        <dbReference type="EMBL" id="GMN43048.1"/>
    </source>
</evidence>
<dbReference type="Proteomes" id="UP001187192">
    <property type="component" value="Unassembled WGS sequence"/>
</dbReference>
<name>A0AA88ABZ4_FICCA</name>
<sequence>MWGARRGCRSCSRACGSLVEQLHISSDQRLNTRGPFSSFCLHITPKDGLDDLEIWCYTVAWSIWLDRNKLVSNRKQNLDGSGAPSEPRMSTRWKPPNLGRQKINVDAAVKKSFGFVSVRVGVIIRDDQGLALAAAAMKLRS</sequence>
<evidence type="ECO:0000313" key="3">
    <source>
        <dbReference type="Proteomes" id="UP001187192"/>
    </source>
</evidence>
<evidence type="ECO:0000256" key="1">
    <source>
        <dbReference type="SAM" id="MobiDB-lite"/>
    </source>
</evidence>
<proteinExistence type="predicted"/>
<dbReference type="AlphaFoldDB" id="A0AA88ABZ4"/>
<comment type="caution">
    <text evidence="2">The sequence shown here is derived from an EMBL/GenBank/DDBJ whole genome shotgun (WGS) entry which is preliminary data.</text>
</comment>
<gene>
    <name evidence="2" type="ORF">TIFTF001_012253</name>
</gene>
<keyword evidence="3" id="KW-1185">Reference proteome</keyword>
<organism evidence="2 3">
    <name type="scientific">Ficus carica</name>
    <name type="common">Common fig</name>
    <dbReference type="NCBI Taxonomy" id="3494"/>
    <lineage>
        <taxon>Eukaryota</taxon>
        <taxon>Viridiplantae</taxon>
        <taxon>Streptophyta</taxon>
        <taxon>Embryophyta</taxon>
        <taxon>Tracheophyta</taxon>
        <taxon>Spermatophyta</taxon>
        <taxon>Magnoliopsida</taxon>
        <taxon>eudicotyledons</taxon>
        <taxon>Gunneridae</taxon>
        <taxon>Pentapetalae</taxon>
        <taxon>rosids</taxon>
        <taxon>fabids</taxon>
        <taxon>Rosales</taxon>
        <taxon>Moraceae</taxon>
        <taxon>Ficeae</taxon>
        <taxon>Ficus</taxon>
    </lineage>
</organism>
<dbReference type="EMBL" id="BTGU01000015">
    <property type="protein sequence ID" value="GMN43048.1"/>
    <property type="molecule type" value="Genomic_DNA"/>
</dbReference>
<protein>
    <recommendedName>
        <fullName evidence="4">RNase H type-1 domain-containing protein</fullName>
    </recommendedName>
</protein>